<organism evidence="2 3">
    <name type="scientific">Thalictrum thalictroides</name>
    <name type="common">Rue-anemone</name>
    <name type="synonym">Anemone thalictroides</name>
    <dbReference type="NCBI Taxonomy" id="46969"/>
    <lineage>
        <taxon>Eukaryota</taxon>
        <taxon>Viridiplantae</taxon>
        <taxon>Streptophyta</taxon>
        <taxon>Embryophyta</taxon>
        <taxon>Tracheophyta</taxon>
        <taxon>Spermatophyta</taxon>
        <taxon>Magnoliopsida</taxon>
        <taxon>Ranunculales</taxon>
        <taxon>Ranunculaceae</taxon>
        <taxon>Thalictroideae</taxon>
        <taxon>Thalictrum</taxon>
    </lineage>
</organism>
<feature type="region of interest" description="Disordered" evidence="1">
    <location>
        <begin position="311"/>
        <end position="350"/>
    </location>
</feature>
<sequence length="544" mass="61927">MESKWGIYNVSWWRSAVICTPTIRMRSWRPVFDQISSVFGQMDMTGLETGEAIAFMRSDDHAQQLTSMMPLFFEGVKISFRRWNPEFNSIPLDKSKPDTLKLYLLGIPLHLKKKHIVEELLKGVCPLMEVDEHSLGITKSSVLVRIFKREWELIPRFLHLEERGYLHKILLEIETEESVILDIPERRAEEDEVAWSEKGDNCDNIGIIEGCSRDGSEGGAWGRHMLTKKYGAWDQFSAKDRFGHVAENEWKVWRPLKKGKSQNEIQKEETAGNTTFYAAEADKGKQPMGKGRFFTPLLDLTDEGAFSDYISQDSKLGRRKKPKSDKQAGQKPNMHQRKTAGPSMRASKRFWGAHVKNKKQMGRNSRMVREVLASLNLNEGKKAQHLDFSNQKFQPLKILSRNDKELRKNSSELGEMEPGLQVEQQSNGPRPDMSDSDPSIPPGFNRETTRVELLKGEETMPSCSKIQTKNEFMNWIEQFVVPKAHSLGVSSRLGSDFIEVSLKETGARAMIEKESEGIGEDIKEQLNYKNSNSVLAGCSVPNGD</sequence>
<dbReference type="AlphaFoldDB" id="A0A7J6W844"/>
<name>A0A7J6W844_THATH</name>
<evidence type="ECO:0008006" key="4">
    <source>
        <dbReference type="Google" id="ProtNLM"/>
    </source>
</evidence>
<comment type="caution">
    <text evidence="2">The sequence shown here is derived from an EMBL/GenBank/DDBJ whole genome shotgun (WGS) entry which is preliminary data.</text>
</comment>
<evidence type="ECO:0000313" key="3">
    <source>
        <dbReference type="Proteomes" id="UP000554482"/>
    </source>
</evidence>
<evidence type="ECO:0000313" key="2">
    <source>
        <dbReference type="EMBL" id="KAF5192622.1"/>
    </source>
</evidence>
<feature type="region of interest" description="Disordered" evidence="1">
    <location>
        <begin position="410"/>
        <end position="445"/>
    </location>
</feature>
<accession>A0A7J6W844</accession>
<proteinExistence type="predicted"/>
<dbReference type="Proteomes" id="UP000554482">
    <property type="component" value="Unassembled WGS sequence"/>
</dbReference>
<dbReference type="OrthoDB" id="2011495at2759"/>
<reference evidence="2 3" key="1">
    <citation type="submission" date="2020-06" db="EMBL/GenBank/DDBJ databases">
        <title>Transcriptomic and genomic resources for Thalictrum thalictroides and T. hernandezii: Facilitating candidate gene discovery in an emerging model plant lineage.</title>
        <authorList>
            <person name="Arias T."/>
            <person name="Riano-Pachon D.M."/>
            <person name="Di Stilio V.S."/>
        </authorList>
    </citation>
    <scope>NUCLEOTIDE SEQUENCE [LARGE SCALE GENOMIC DNA]</scope>
    <source>
        <strain evidence="3">cv. WT478/WT964</strain>
        <tissue evidence="2">Leaves</tissue>
    </source>
</reference>
<dbReference type="EMBL" id="JABWDY010021136">
    <property type="protein sequence ID" value="KAF5192622.1"/>
    <property type="molecule type" value="Genomic_DNA"/>
</dbReference>
<evidence type="ECO:0000256" key="1">
    <source>
        <dbReference type="SAM" id="MobiDB-lite"/>
    </source>
</evidence>
<gene>
    <name evidence="2" type="ORF">FRX31_017792</name>
</gene>
<protein>
    <recommendedName>
        <fullName evidence="4">DUF4283 domain-containing protein</fullName>
    </recommendedName>
</protein>
<keyword evidence="3" id="KW-1185">Reference proteome</keyword>